<dbReference type="EMBL" id="CAJVQB010161257">
    <property type="protein sequence ID" value="CAG8856552.1"/>
    <property type="molecule type" value="Genomic_DNA"/>
</dbReference>
<organism evidence="1 2">
    <name type="scientific">Gigaspora margarita</name>
    <dbReference type="NCBI Taxonomy" id="4874"/>
    <lineage>
        <taxon>Eukaryota</taxon>
        <taxon>Fungi</taxon>
        <taxon>Fungi incertae sedis</taxon>
        <taxon>Mucoromycota</taxon>
        <taxon>Glomeromycotina</taxon>
        <taxon>Glomeromycetes</taxon>
        <taxon>Diversisporales</taxon>
        <taxon>Gigasporaceae</taxon>
        <taxon>Gigaspora</taxon>
    </lineage>
</organism>
<keyword evidence="2" id="KW-1185">Reference proteome</keyword>
<dbReference type="InterPro" id="IPR011009">
    <property type="entry name" value="Kinase-like_dom_sf"/>
</dbReference>
<dbReference type="Proteomes" id="UP000789901">
    <property type="component" value="Unassembled WGS sequence"/>
</dbReference>
<feature type="non-terminal residue" evidence="1">
    <location>
        <position position="1"/>
    </location>
</feature>
<dbReference type="Gene3D" id="1.10.510.10">
    <property type="entry name" value="Transferase(Phosphotransferase) domain 1"/>
    <property type="match status" value="1"/>
</dbReference>
<sequence>TPSCFTNLIQRCWNHDPKQRPTSTEIYDIMFSWHYLKNYKEFKASDKILLSQIRKMLNLHRYKIHKI</sequence>
<evidence type="ECO:0000313" key="2">
    <source>
        <dbReference type="Proteomes" id="UP000789901"/>
    </source>
</evidence>
<evidence type="ECO:0000313" key="1">
    <source>
        <dbReference type="EMBL" id="CAG8856552.1"/>
    </source>
</evidence>
<gene>
    <name evidence="1" type="ORF">GMARGA_LOCUS45373</name>
</gene>
<protein>
    <submittedName>
        <fullName evidence="1">19585_t:CDS:1</fullName>
    </submittedName>
</protein>
<accession>A0ABN7XMU4</accession>
<proteinExistence type="predicted"/>
<dbReference type="SUPFAM" id="SSF56112">
    <property type="entry name" value="Protein kinase-like (PK-like)"/>
    <property type="match status" value="1"/>
</dbReference>
<name>A0ABN7XMU4_GIGMA</name>
<reference evidence="1 2" key="1">
    <citation type="submission" date="2021-06" db="EMBL/GenBank/DDBJ databases">
        <authorList>
            <person name="Kallberg Y."/>
            <person name="Tangrot J."/>
            <person name="Rosling A."/>
        </authorList>
    </citation>
    <scope>NUCLEOTIDE SEQUENCE [LARGE SCALE GENOMIC DNA]</scope>
    <source>
        <strain evidence="1 2">120-4 pot B 10/14</strain>
    </source>
</reference>
<comment type="caution">
    <text evidence="1">The sequence shown here is derived from an EMBL/GenBank/DDBJ whole genome shotgun (WGS) entry which is preliminary data.</text>
</comment>
<feature type="non-terminal residue" evidence="1">
    <location>
        <position position="67"/>
    </location>
</feature>